<evidence type="ECO:0000313" key="2">
    <source>
        <dbReference type="EMBL" id="GAA0516391.1"/>
    </source>
</evidence>
<dbReference type="InterPro" id="IPR029058">
    <property type="entry name" value="AB_hydrolase_fold"/>
</dbReference>
<dbReference type="SUPFAM" id="SSF53474">
    <property type="entry name" value="alpha/beta-Hydrolases"/>
    <property type="match status" value="1"/>
</dbReference>
<accession>A0ABN1CD46</accession>
<gene>
    <name evidence="2" type="ORF">GCM10008937_24970</name>
</gene>
<sequence>MPALTDGFTSLDPVPGPKKYDLYAIGTGRPLILVHEMTGVTRATIELARDLANEGFRAYLPVLFGDFPQPDGLGPKMRAVTHVCLSREFHLLSTEQTSPITDWLKSVTRWVADQHPEQKVGLIGMCLTGGFVLVMMLALQAGAVVVCQPTIPLALSGRARRSYGLSAQDVTAAQAHRPALPILALRYARDVICPRERLEQIGTDFPRAQVIHLPGGPWPVSHATLTEHRSGHAVQQVLSFLKQHL</sequence>
<dbReference type="EMBL" id="BAAADB010000027">
    <property type="protein sequence ID" value="GAA0516391.1"/>
    <property type="molecule type" value="Genomic_DNA"/>
</dbReference>
<proteinExistence type="predicted"/>
<dbReference type="RefSeq" id="WP_343759362.1">
    <property type="nucleotide sequence ID" value="NZ_BAAADB010000027.1"/>
</dbReference>
<reference evidence="2 3" key="1">
    <citation type="journal article" date="2019" name="Int. J. Syst. Evol. Microbiol.">
        <title>The Global Catalogue of Microorganisms (GCM) 10K type strain sequencing project: providing services to taxonomists for standard genome sequencing and annotation.</title>
        <authorList>
            <consortium name="The Broad Institute Genomics Platform"/>
            <consortium name="The Broad Institute Genome Sequencing Center for Infectious Disease"/>
            <person name="Wu L."/>
            <person name="Ma J."/>
        </authorList>
    </citation>
    <scope>NUCLEOTIDE SEQUENCE [LARGE SCALE GENOMIC DNA]</scope>
    <source>
        <strain evidence="2 3">JCM 14368</strain>
    </source>
</reference>
<dbReference type="Proteomes" id="UP001500191">
    <property type="component" value="Unassembled WGS sequence"/>
</dbReference>
<keyword evidence="3" id="KW-1185">Reference proteome</keyword>
<comment type="caution">
    <text evidence="2">The sequence shown here is derived from an EMBL/GenBank/DDBJ whole genome shotgun (WGS) entry which is preliminary data.</text>
</comment>
<evidence type="ECO:0000259" key="1">
    <source>
        <dbReference type="Pfam" id="PF01738"/>
    </source>
</evidence>
<name>A0ABN1CD46_9DEIO</name>
<dbReference type="InterPro" id="IPR002925">
    <property type="entry name" value="Dienelactn_hydro"/>
</dbReference>
<protein>
    <recommendedName>
        <fullName evidence="1">Dienelactone hydrolase domain-containing protein</fullName>
    </recommendedName>
</protein>
<feature type="domain" description="Dienelactone hydrolase" evidence="1">
    <location>
        <begin position="31"/>
        <end position="210"/>
    </location>
</feature>
<evidence type="ECO:0000313" key="3">
    <source>
        <dbReference type="Proteomes" id="UP001500191"/>
    </source>
</evidence>
<dbReference type="Gene3D" id="3.40.50.1820">
    <property type="entry name" value="alpha/beta hydrolase"/>
    <property type="match status" value="1"/>
</dbReference>
<organism evidence="2 3">
    <name type="scientific">Deinococcus depolymerans</name>
    <dbReference type="NCBI Taxonomy" id="392408"/>
    <lineage>
        <taxon>Bacteria</taxon>
        <taxon>Thermotogati</taxon>
        <taxon>Deinococcota</taxon>
        <taxon>Deinococci</taxon>
        <taxon>Deinococcales</taxon>
        <taxon>Deinococcaceae</taxon>
        <taxon>Deinococcus</taxon>
    </lineage>
</organism>
<dbReference type="Pfam" id="PF01738">
    <property type="entry name" value="DLH"/>
    <property type="match status" value="1"/>
</dbReference>